<name>A0A2N1M139_9GLOM</name>
<dbReference type="VEuPathDB" id="FungiDB:RhiirA1_474246"/>
<dbReference type="SUPFAM" id="SSF57756">
    <property type="entry name" value="Retrovirus zinc finger-like domains"/>
    <property type="match status" value="1"/>
</dbReference>
<gene>
    <name evidence="2" type="ORF">RhiirC2_802628</name>
</gene>
<dbReference type="GO" id="GO:0008270">
    <property type="term" value="F:zinc ion binding"/>
    <property type="evidence" value="ECO:0007669"/>
    <property type="project" value="InterPro"/>
</dbReference>
<accession>A0A2N1M139</accession>
<dbReference type="AlphaFoldDB" id="A0A2N1M139"/>
<reference evidence="2 3" key="1">
    <citation type="submission" date="2016-04" db="EMBL/GenBank/DDBJ databases">
        <title>Genome analyses suggest a sexual origin of heterokaryosis in a supposedly ancient asexual fungus.</title>
        <authorList>
            <person name="Ropars J."/>
            <person name="Sedzielewska K."/>
            <person name="Noel J."/>
            <person name="Charron P."/>
            <person name="Farinelli L."/>
            <person name="Marton T."/>
            <person name="Kruger M."/>
            <person name="Pelin A."/>
            <person name="Brachmann A."/>
            <person name="Corradi N."/>
        </authorList>
    </citation>
    <scope>NUCLEOTIDE SEQUENCE [LARGE SCALE GENOMIC DNA]</scope>
    <source>
        <strain evidence="2 3">C2</strain>
    </source>
</reference>
<proteinExistence type="predicted"/>
<dbReference type="EMBL" id="LLXL01007823">
    <property type="protein sequence ID" value="PKK55351.1"/>
    <property type="molecule type" value="Genomic_DNA"/>
</dbReference>
<comment type="caution">
    <text evidence="2">The sequence shown here is derived from an EMBL/GenBank/DDBJ whole genome shotgun (WGS) entry which is preliminary data.</text>
</comment>
<dbReference type="VEuPathDB" id="FungiDB:FUN_019573"/>
<sequence length="219" mass="24784">MLYSSNARFHISLIPARWYKDEILMKLDVALENSPIIKAIELSSEATTVPLTVDFTLQTLQHLQVLFHNKENVQHIIPQRNRFEIAFSMAKTAINIALETRSDNELGQNGSDSENNVDMKNSEHNENDDVIPLQQQLIDQTTDSHVTRIRGALCKKRIKSAIEISGKNRAIREITSQVNVQETDDGGATSRSQRKCLLCGKPGHYQKKYPGKSSIREEN</sequence>
<dbReference type="GO" id="GO:0003676">
    <property type="term" value="F:nucleic acid binding"/>
    <property type="evidence" value="ECO:0007669"/>
    <property type="project" value="InterPro"/>
</dbReference>
<evidence type="ECO:0008006" key="4">
    <source>
        <dbReference type="Google" id="ProtNLM"/>
    </source>
</evidence>
<feature type="region of interest" description="Disordered" evidence="1">
    <location>
        <begin position="104"/>
        <end position="125"/>
    </location>
</feature>
<dbReference type="Proteomes" id="UP000233469">
    <property type="component" value="Unassembled WGS sequence"/>
</dbReference>
<feature type="compositionally biased region" description="Polar residues" evidence="1">
    <location>
        <begin position="105"/>
        <end position="119"/>
    </location>
</feature>
<organism evidence="2 3">
    <name type="scientific">Rhizophagus irregularis</name>
    <dbReference type="NCBI Taxonomy" id="588596"/>
    <lineage>
        <taxon>Eukaryota</taxon>
        <taxon>Fungi</taxon>
        <taxon>Fungi incertae sedis</taxon>
        <taxon>Mucoromycota</taxon>
        <taxon>Glomeromycotina</taxon>
        <taxon>Glomeromycetes</taxon>
        <taxon>Glomerales</taxon>
        <taxon>Glomeraceae</taxon>
        <taxon>Rhizophagus</taxon>
    </lineage>
</organism>
<evidence type="ECO:0000256" key="1">
    <source>
        <dbReference type="SAM" id="MobiDB-lite"/>
    </source>
</evidence>
<dbReference type="VEuPathDB" id="FungiDB:RhiirFUN_015665"/>
<reference evidence="2 3" key="2">
    <citation type="submission" date="2017-10" db="EMBL/GenBank/DDBJ databases">
        <title>Extensive intraspecific genome diversity in a model arbuscular mycorrhizal fungus.</title>
        <authorList>
            <person name="Chen E.C.H."/>
            <person name="Morin E."/>
            <person name="Baudet D."/>
            <person name="Noel J."/>
            <person name="Ndikumana S."/>
            <person name="Charron P."/>
            <person name="St-Onge C."/>
            <person name="Giorgi J."/>
            <person name="Grigoriev I.V."/>
            <person name="Roux C."/>
            <person name="Martin F.M."/>
            <person name="Corradi N."/>
        </authorList>
    </citation>
    <scope>NUCLEOTIDE SEQUENCE [LARGE SCALE GENOMIC DNA]</scope>
    <source>
        <strain evidence="2 3">C2</strain>
    </source>
</reference>
<evidence type="ECO:0000313" key="2">
    <source>
        <dbReference type="EMBL" id="PKK55351.1"/>
    </source>
</evidence>
<evidence type="ECO:0000313" key="3">
    <source>
        <dbReference type="Proteomes" id="UP000233469"/>
    </source>
</evidence>
<protein>
    <recommendedName>
        <fullName evidence="4">CCHC-type domain-containing protein</fullName>
    </recommendedName>
</protein>
<dbReference type="InterPro" id="IPR036875">
    <property type="entry name" value="Znf_CCHC_sf"/>
</dbReference>